<dbReference type="SUPFAM" id="SSF52096">
    <property type="entry name" value="ClpP/crotonase"/>
    <property type="match status" value="1"/>
</dbReference>
<evidence type="ECO:0000256" key="1">
    <source>
        <dbReference type="ARBA" id="ARBA00005254"/>
    </source>
</evidence>
<dbReference type="InterPro" id="IPR018376">
    <property type="entry name" value="Enoyl-CoA_hyd/isom_CS"/>
</dbReference>
<keyword evidence="5" id="KW-1185">Reference proteome</keyword>
<evidence type="ECO:0000313" key="5">
    <source>
        <dbReference type="Proteomes" id="UP000040453"/>
    </source>
</evidence>
<protein>
    <submittedName>
        <fullName evidence="4">2,3-dehydroadipyl-CoA hydratase</fullName>
    </submittedName>
</protein>
<dbReference type="GO" id="GO:0016829">
    <property type="term" value="F:lyase activity"/>
    <property type="evidence" value="ECO:0007669"/>
    <property type="project" value="UniProtKB-KW"/>
</dbReference>
<dbReference type="Pfam" id="PF00378">
    <property type="entry name" value="ECH_1"/>
    <property type="match status" value="1"/>
</dbReference>
<dbReference type="Proteomes" id="UP000040453">
    <property type="component" value="Unassembled WGS sequence"/>
</dbReference>
<dbReference type="RefSeq" id="WP_042529975.1">
    <property type="nucleotide sequence ID" value="NZ_CAXOIH010000003.1"/>
</dbReference>
<proteinExistence type="inferred from homology"/>
<evidence type="ECO:0000313" key="4">
    <source>
        <dbReference type="EMBL" id="CEI81078.1"/>
    </source>
</evidence>
<dbReference type="PROSITE" id="PS00166">
    <property type="entry name" value="ENOYL_COA_HYDRATASE"/>
    <property type="match status" value="1"/>
</dbReference>
<dbReference type="PANTHER" id="PTHR11941:SF133">
    <property type="entry name" value="1,2-EPOXYPHENYLACETYL-COA ISOMERASE"/>
    <property type="match status" value="1"/>
</dbReference>
<keyword evidence="2" id="KW-0456">Lyase</keyword>
<evidence type="ECO:0000256" key="2">
    <source>
        <dbReference type="ARBA" id="ARBA00023239"/>
    </source>
</evidence>
<reference evidence="4 5" key="1">
    <citation type="submission" date="2014-11" db="EMBL/GenBank/DDBJ databases">
        <authorList>
            <person name="Urmite Genomes Urmite Genomes"/>
        </authorList>
    </citation>
    <scope>NUCLEOTIDE SEQUENCE [LARGE SCALE GENOMIC DNA]</scope>
    <source>
        <strain evidence="4 5">Oc5</strain>
    </source>
</reference>
<dbReference type="STRING" id="545501.BN997_00894"/>
<accession>A0A0A1MDA2</accession>
<evidence type="ECO:0000256" key="3">
    <source>
        <dbReference type="RuleBase" id="RU003707"/>
    </source>
</evidence>
<dbReference type="PANTHER" id="PTHR11941">
    <property type="entry name" value="ENOYL-COA HYDRATASE-RELATED"/>
    <property type="match status" value="1"/>
</dbReference>
<gene>
    <name evidence="4" type="primary">paaF_1</name>
    <name evidence="4" type="ORF">BN997_00894</name>
</gene>
<dbReference type="InterPro" id="IPR014748">
    <property type="entry name" value="Enoyl-CoA_hydra_C"/>
</dbReference>
<dbReference type="InterPro" id="IPR029045">
    <property type="entry name" value="ClpP/crotonase-like_dom_sf"/>
</dbReference>
<dbReference type="OrthoDB" id="9787660at2"/>
<dbReference type="Gene3D" id="3.90.226.10">
    <property type="entry name" value="2-enoyl-CoA Hydratase, Chain A, domain 1"/>
    <property type="match status" value="1"/>
</dbReference>
<name>A0A0A1MDA2_9BACI</name>
<dbReference type="GO" id="GO:0006635">
    <property type="term" value="P:fatty acid beta-oxidation"/>
    <property type="evidence" value="ECO:0007669"/>
    <property type="project" value="TreeGrafter"/>
</dbReference>
<comment type="similarity">
    <text evidence="1 3">Belongs to the enoyl-CoA hydratase/isomerase family.</text>
</comment>
<dbReference type="EMBL" id="CDGG01000001">
    <property type="protein sequence ID" value="CEI81078.1"/>
    <property type="molecule type" value="Genomic_DNA"/>
</dbReference>
<dbReference type="InterPro" id="IPR001753">
    <property type="entry name" value="Enoyl-CoA_hydra/iso"/>
</dbReference>
<dbReference type="Gene3D" id="1.10.12.10">
    <property type="entry name" value="Lyase 2-enoyl-coa Hydratase, Chain A, domain 2"/>
    <property type="match status" value="1"/>
</dbReference>
<dbReference type="CDD" id="cd06558">
    <property type="entry name" value="crotonase-like"/>
    <property type="match status" value="1"/>
</dbReference>
<dbReference type="AlphaFoldDB" id="A0A0A1MDA2"/>
<sequence>MTDAVKYEKKDAIALIKMNRPEKRNALSIVMARGLVEALTDAEKDSDIKAVIISGEGKIFSAGGDLEVLHTLDNSAKIMEYMKQALEIIQTIRDLDKYVISAVHGFAAGAGFSIAVAADFVVAKKDAAFLCSFTDVGIIPDLGLVKKLTDNLPSAVAKEWISSGRPVSAEEAYRRGIVNRVTEDEVVEAAIDYAGFIVNGPPLANKFVKHMVNYADEWSSGTNDLQETAIQTLLLQTEDNKEGIQSFFDKRKPSFKGK</sequence>
<organism evidence="4 5">
    <name type="scientific">Oceanobacillus oncorhynchi</name>
    <dbReference type="NCBI Taxonomy" id="545501"/>
    <lineage>
        <taxon>Bacteria</taxon>
        <taxon>Bacillati</taxon>
        <taxon>Bacillota</taxon>
        <taxon>Bacilli</taxon>
        <taxon>Bacillales</taxon>
        <taxon>Bacillaceae</taxon>
        <taxon>Oceanobacillus</taxon>
    </lineage>
</organism>